<reference evidence="7" key="1">
    <citation type="journal article" date="2018" name="Front. Microbiol.">
        <title>Genome-Based Analysis Reveals the Taxonomy and Diversity of the Family Idiomarinaceae.</title>
        <authorList>
            <person name="Liu Y."/>
            <person name="Lai Q."/>
            <person name="Shao Z."/>
        </authorList>
    </citation>
    <scope>NUCLEOTIDE SEQUENCE [LARGE SCALE GENOMIC DNA]</scope>
    <source>
        <strain evidence="7">F23</strain>
    </source>
</reference>
<dbReference type="GO" id="GO:0005737">
    <property type="term" value="C:cytoplasm"/>
    <property type="evidence" value="ECO:0007669"/>
    <property type="project" value="UniProtKB-SubCell"/>
</dbReference>
<keyword evidence="2 3" id="KW-0342">GTP-binding</keyword>
<comment type="similarity">
    <text evidence="3">Belongs to the TRAFAC class YlqF/YawG GTPase family. RsgA subfamily.</text>
</comment>
<evidence type="ECO:0000313" key="6">
    <source>
        <dbReference type="EMBL" id="RUO57089.1"/>
    </source>
</evidence>
<dbReference type="SUPFAM" id="SSF52540">
    <property type="entry name" value="P-loop containing nucleoside triphosphate hydrolases"/>
    <property type="match status" value="1"/>
</dbReference>
<dbReference type="InterPro" id="IPR027417">
    <property type="entry name" value="P-loop_NTPase"/>
</dbReference>
<dbReference type="PROSITE" id="PS50936">
    <property type="entry name" value="ENGC_GTPASE"/>
    <property type="match status" value="1"/>
</dbReference>
<keyword evidence="7" id="KW-1185">Reference proteome</keyword>
<feature type="binding site" evidence="3">
    <location>
        <position position="302"/>
    </location>
    <ligand>
        <name>Zn(2+)</name>
        <dbReference type="ChEBI" id="CHEBI:29105"/>
    </ligand>
</feature>
<dbReference type="Gene3D" id="1.10.40.50">
    <property type="entry name" value="Probable gtpase engc, domain 3"/>
    <property type="match status" value="1"/>
</dbReference>
<keyword evidence="3" id="KW-0862">Zinc</keyword>
<dbReference type="CDD" id="cd01854">
    <property type="entry name" value="YjeQ_EngC"/>
    <property type="match status" value="1"/>
</dbReference>
<comment type="function">
    <text evidence="3">One of several proteins that assist in the late maturation steps of the functional core of the 30S ribosomal subunit. Helps release RbfA from mature subunits. May play a role in the assembly of ribosomal proteins into the subunit. Circularly permuted GTPase that catalyzes slow GTP hydrolysis, GTPase activity is stimulated by the 30S ribosomal subunit.</text>
</comment>
<dbReference type="EC" id="3.6.1.-" evidence="3"/>
<keyword evidence="1 3" id="KW-0547">Nucleotide-binding</keyword>
<evidence type="ECO:0000256" key="1">
    <source>
        <dbReference type="ARBA" id="ARBA00022741"/>
    </source>
</evidence>
<proteinExistence type="inferred from homology"/>
<name>A0A432Y7Y5_9GAMM</name>
<dbReference type="Pfam" id="PF03193">
    <property type="entry name" value="RsgA_GTPase"/>
    <property type="match status" value="1"/>
</dbReference>
<feature type="domain" description="EngC GTPase" evidence="4">
    <location>
        <begin position="117"/>
        <end position="269"/>
    </location>
</feature>
<evidence type="ECO:0000259" key="5">
    <source>
        <dbReference type="PROSITE" id="PS51721"/>
    </source>
</evidence>
<dbReference type="InterPro" id="IPR030378">
    <property type="entry name" value="G_CP_dom"/>
</dbReference>
<dbReference type="Proteomes" id="UP000287330">
    <property type="component" value="Unassembled WGS sequence"/>
</dbReference>
<dbReference type="GO" id="GO:0046872">
    <property type="term" value="F:metal ion binding"/>
    <property type="evidence" value="ECO:0007669"/>
    <property type="project" value="UniProtKB-KW"/>
</dbReference>
<dbReference type="PROSITE" id="PS51721">
    <property type="entry name" value="G_CP"/>
    <property type="match status" value="1"/>
</dbReference>
<keyword evidence="3" id="KW-0963">Cytoplasm</keyword>
<feature type="binding site" evidence="3">
    <location>
        <begin position="213"/>
        <end position="221"/>
    </location>
    <ligand>
        <name>GTP</name>
        <dbReference type="ChEBI" id="CHEBI:37565"/>
    </ligand>
</feature>
<dbReference type="GO" id="GO:0005525">
    <property type="term" value="F:GTP binding"/>
    <property type="evidence" value="ECO:0007669"/>
    <property type="project" value="UniProtKB-UniRule"/>
</dbReference>
<dbReference type="EMBL" id="PIPV01000003">
    <property type="protein sequence ID" value="RUO57089.1"/>
    <property type="molecule type" value="Genomic_DNA"/>
</dbReference>
<comment type="caution">
    <text evidence="6">The sequence shown here is derived from an EMBL/GenBank/DDBJ whole genome shotgun (WGS) entry which is preliminary data.</text>
</comment>
<feature type="domain" description="CP-type G" evidence="5">
    <location>
        <begin position="100"/>
        <end position="271"/>
    </location>
</feature>
<dbReference type="GO" id="GO:0042274">
    <property type="term" value="P:ribosomal small subunit biogenesis"/>
    <property type="evidence" value="ECO:0007669"/>
    <property type="project" value="UniProtKB-UniRule"/>
</dbReference>
<accession>A0A432Y7Y5</accession>
<feature type="binding site" evidence="3">
    <location>
        <position position="300"/>
    </location>
    <ligand>
        <name>Zn(2+)</name>
        <dbReference type="ChEBI" id="CHEBI:29105"/>
    </ligand>
</feature>
<dbReference type="RefSeq" id="WP_110574631.1">
    <property type="nucleotide sequence ID" value="NZ_PIPV01000003.1"/>
</dbReference>
<dbReference type="PANTHER" id="PTHR32120">
    <property type="entry name" value="SMALL RIBOSOMAL SUBUNIT BIOGENESIS GTPASE RSGA"/>
    <property type="match status" value="1"/>
</dbReference>
<sequence length="348" mass="38821">MAKQKRLNKGQKRRIQQNREKRLAQEIDVPSDQLGASETGIIVSRYGQHADLLTGENEIVRCHIRRTVDSLVTGDKVQWRPMLQSQDGMRGIIEAVHERESLLSRPDYYDGLKPVAANIDQIFVISSVLPSFTTQIIDRYIVACEAIDIEPIIVLNKADLLTDIDADERALIEQRLADYRAIGYQVLWVSSKTADGMAELNSMLSEHISIVVGQSGVGKSSIVNQLLPEVATETKEVSTNSGLGQHTTTVATWYPLKSGGALIDSPGIREFALWHLEPEQVASGYIDFQPYLGACKFKDCKHKNDPGCALQEAVEQGEILPWRLENYHRIIESMMANKPSRVSARGKL</sequence>
<keyword evidence="3" id="KW-0699">rRNA-binding</keyword>
<keyword evidence="3" id="KW-0690">Ribosome biogenesis</keyword>
<evidence type="ECO:0000256" key="2">
    <source>
        <dbReference type="ARBA" id="ARBA00023134"/>
    </source>
</evidence>
<protein>
    <recommendedName>
        <fullName evidence="3">Small ribosomal subunit biogenesis GTPase RsgA</fullName>
        <ecNumber evidence="3">3.6.1.-</ecNumber>
    </recommendedName>
</protein>
<comment type="subcellular location">
    <subcellularLocation>
        <location evidence="3">Cytoplasm</location>
    </subcellularLocation>
</comment>
<gene>
    <name evidence="3" type="primary">rsgA</name>
    <name evidence="6" type="ORF">CWE25_05280</name>
</gene>
<dbReference type="AlphaFoldDB" id="A0A432Y7Y5"/>
<dbReference type="Gene3D" id="3.40.50.300">
    <property type="entry name" value="P-loop containing nucleotide triphosphate hydrolases"/>
    <property type="match status" value="1"/>
</dbReference>
<evidence type="ECO:0000256" key="3">
    <source>
        <dbReference type="HAMAP-Rule" id="MF_01820"/>
    </source>
</evidence>
<dbReference type="InterPro" id="IPR012340">
    <property type="entry name" value="NA-bd_OB-fold"/>
</dbReference>
<keyword evidence="3" id="KW-0479">Metal-binding</keyword>
<organism evidence="6 7">
    <name type="scientific">Idiomarina fontislapidosi</name>
    <dbReference type="NCBI Taxonomy" id="263723"/>
    <lineage>
        <taxon>Bacteria</taxon>
        <taxon>Pseudomonadati</taxon>
        <taxon>Pseudomonadota</taxon>
        <taxon>Gammaproteobacteria</taxon>
        <taxon>Alteromonadales</taxon>
        <taxon>Idiomarinaceae</taxon>
        <taxon>Idiomarina</taxon>
    </lineage>
</organism>
<dbReference type="NCBIfam" id="NF008931">
    <property type="entry name" value="PRK12288.1"/>
    <property type="match status" value="1"/>
</dbReference>
<dbReference type="GO" id="GO:0003924">
    <property type="term" value="F:GTPase activity"/>
    <property type="evidence" value="ECO:0007669"/>
    <property type="project" value="UniProtKB-UniRule"/>
</dbReference>
<dbReference type="NCBIfam" id="TIGR00157">
    <property type="entry name" value="ribosome small subunit-dependent GTPase A"/>
    <property type="match status" value="1"/>
</dbReference>
<dbReference type="Gene3D" id="2.40.50.140">
    <property type="entry name" value="Nucleic acid-binding proteins"/>
    <property type="match status" value="1"/>
</dbReference>
<evidence type="ECO:0000259" key="4">
    <source>
        <dbReference type="PROSITE" id="PS50936"/>
    </source>
</evidence>
<comment type="cofactor">
    <cofactor evidence="3">
        <name>Zn(2+)</name>
        <dbReference type="ChEBI" id="CHEBI:29105"/>
    </cofactor>
    <text evidence="3">Binds 1 zinc ion per subunit.</text>
</comment>
<keyword evidence="3" id="KW-0378">Hydrolase</keyword>
<dbReference type="InterPro" id="IPR004881">
    <property type="entry name" value="Ribosome_biogen_GTPase_RsgA"/>
</dbReference>
<feature type="binding site" evidence="3">
    <location>
        <begin position="156"/>
        <end position="159"/>
    </location>
    <ligand>
        <name>GTP</name>
        <dbReference type="ChEBI" id="CHEBI:37565"/>
    </ligand>
</feature>
<dbReference type="GO" id="GO:0019843">
    <property type="term" value="F:rRNA binding"/>
    <property type="evidence" value="ECO:0007669"/>
    <property type="project" value="UniProtKB-KW"/>
</dbReference>
<keyword evidence="3" id="KW-0694">RNA-binding</keyword>
<dbReference type="InterPro" id="IPR010914">
    <property type="entry name" value="RsgA_GTPase_dom"/>
</dbReference>
<feature type="binding site" evidence="3">
    <location>
        <position position="295"/>
    </location>
    <ligand>
        <name>Zn(2+)</name>
        <dbReference type="ChEBI" id="CHEBI:29105"/>
    </ligand>
</feature>
<comment type="subunit">
    <text evidence="3">Monomer. Associates with 30S ribosomal subunit, binds 16S rRNA.</text>
</comment>
<dbReference type="HAMAP" id="MF_01820">
    <property type="entry name" value="GTPase_RsgA"/>
    <property type="match status" value="1"/>
</dbReference>
<evidence type="ECO:0000313" key="7">
    <source>
        <dbReference type="Proteomes" id="UP000287330"/>
    </source>
</evidence>
<feature type="binding site" evidence="3">
    <location>
        <position position="308"/>
    </location>
    <ligand>
        <name>Zn(2+)</name>
        <dbReference type="ChEBI" id="CHEBI:29105"/>
    </ligand>
</feature>
<dbReference type="PANTHER" id="PTHR32120:SF11">
    <property type="entry name" value="SMALL RIBOSOMAL SUBUNIT BIOGENESIS GTPASE RSGA 1, MITOCHONDRIAL-RELATED"/>
    <property type="match status" value="1"/>
</dbReference>
<dbReference type="OrthoDB" id="9809485at2"/>